<evidence type="ECO:0000313" key="3">
    <source>
        <dbReference type="EMBL" id="MBD2734124.1"/>
    </source>
</evidence>
<name>A0ABR8K5V0_9NOSO</name>
<dbReference type="InterPro" id="IPR036396">
    <property type="entry name" value="Cyt_P450_sf"/>
</dbReference>
<feature type="region of interest" description="Disordered" evidence="2">
    <location>
        <begin position="448"/>
        <end position="468"/>
    </location>
</feature>
<organism evidence="3 4">
    <name type="scientific">Nostoc paludosum FACHB-159</name>
    <dbReference type="NCBI Taxonomy" id="2692908"/>
    <lineage>
        <taxon>Bacteria</taxon>
        <taxon>Bacillati</taxon>
        <taxon>Cyanobacteriota</taxon>
        <taxon>Cyanophyceae</taxon>
        <taxon>Nostocales</taxon>
        <taxon>Nostocaceae</taxon>
        <taxon>Nostoc</taxon>
    </lineage>
</organism>
<dbReference type="SUPFAM" id="SSF48264">
    <property type="entry name" value="Cytochrome P450"/>
    <property type="match status" value="1"/>
</dbReference>
<dbReference type="Gene3D" id="1.10.630.10">
    <property type="entry name" value="Cytochrome P450"/>
    <property type="match status" value="1"/>
</dbReference>
<dbReference type="RefSeq" id="WP_190954843.1">
    <property type="nucleotide sequence ID" value="NZ_JACJTU010000007.1"/>
</dbReference>
<proteinExistence type="inferred from homology"/>
<comment type="similarity">
    <text evidence="1">Belongs to the cytochrome P450 family.</text>
</comment>
<gene>
    <name evidence="3" type="ORF">H6H03_09370</name>
</gene>
<keyword evidence="4" id="KW-1185">Reference proteome</keyword>
<dbReference type="EMBL" id="JACJTU010000007">
    <property type="protein sequence ID" value="MBD2734124.1"/>
    <property type="molecule type" value="Genomic_DNA"/>
</dbReference>
<comment type="caution">
    <text evidence="3">The sequence shown here is derived from an EMBL/GenBank/DDBJ whole genome shotgun (WGS) entry which is preliminary data.</text>
</comment>
<sequence length="468" mass="52827">MKLPPGPKTPFWLLGLQFESNPFDYLDAISQRYGDIVTIMSGSTPIVYISNPLGIKEVFTNTKEIIAKGALNEDFAFITGNQGVLQLDGLIHKNRRKLLMQAFHGARMQACGRGICELTEKMMNKQVIGKPFVAYPVIEDITFKVGIERVISLNEGERYNKIKDLFASLLKLDRQSLIVKIISKLFGEKDLGRWSPHGYLLHLRRELFQLLSTEVEERRQQADFSRTDILSDLILARDETGEALSNEEVRDLLISPIFASGDASGTGISWALYWIHRLKSVREKLLAELDNLGPNPDPMSIVALPYLSAVCNEVLRIYPTQLFTFPRLVESTVEIMGYELHPGTILIGNIYSTHQRKDLYPNPKEFQPERFLEKQFSPYEFLPFGGGSRVCIGANFALFEMKLILATILSGYELELVSKRPERPKFAGLICSPASGVKMVIRSRRQKAAEDMESAGETRTPTFLQGMN</sequence>
<evidence type="ECO:0000256" key="2">
    <source>
        <dbReference type="SAM" id="MobiDB-lite"/>
    </source>
</evidence>
<dbReference type="InterPro" id="IPR017972">
    <property type="entry name" value="Cyt_P450_CS"/>
</dbReference>
<keyword evidence="1" id="KW-0479">Metal-binding</keyword>
<dbReference type="PRINTS" id="PR00385">
    <property type="entry name" value="P450"/>
</dbReference>
<dbReference type="CDD" id="cd11053">
    <property type="entry name" value="CYP110-like"/>
    <property type="match status" value="1"/>
</dbReference>
<keyword evidence="1" id="KW-0560">Oxidoreductase</keyword>
<keyword evidence="1" id="KW-0349">Heme</keyword>
<feature type="compositionally biased region" description="Polar residues" evidence="2">
    <location>
        <begin position="457"/>
        <end position="468"/>
    </location>
</feature>
<dbReference type="InterPro" id="IPR001128">
    <property type="entry name" value="Cyt_P450"/>
</dbReference>
<dbReference type="Pfam" id="PF00067">
    <property type="entry name" value="p450"/>
    <property type="match status" value="1"/>
</dbReference>
<protein>
    <submittedName>
        <fullName evidence="3">Cytochrome P450</fullName>
    </submittedName>
</protein>
<dbReference type="PANTHER" id="PTHR24301">
    <property type="entry name" value="THROMBOXANE-A SYNTHASE"/>
    <property type="match status" value="1"/>
</dbReference>
<accession>A0ABR8K5V0</accession>
<reference evidence="3 4" key="1">
    <citation type="journal article" date="2020" name="ISME J.">
        <title>Comparative genomics reveals insights into cyanobacterial evolution and habitat adaptation.</title>
        <authorList>
            <person name="Chen M.Y."/>
            <person name="Teng W.K."/>
            <person name="Zhao L."/>
            <person name="Hu C.X."/>
            <person name="Zhou Y.K."/>
            <person name="Han B.P."/>
            <person name="Song L.R."/>
            <person name="Shu W.S."/>
        </authorList>
    </citation>
    <scope>NUCLEOTIDE SEQUENCE [LARGE SCALE GENOMIC DNA]</scope>
    <source>
        <strain evidence="3 4">FACHB-159</strain>
    </source>
</reference>
<dbReference type="InterPro" id="IPR002401">
    <property type="entry name" value="Cyt_P450_E_grp-I"/>
</dbReference>
<evidence type="ECO:0000256" key="1">
    <source>
        <dbReference type="RuleBase" id="RU000461"/>
    </source>
</evidence>
<dbReference type="PRINTS" id="PR00463">
    <property type="entry name" value="EP450I"/>
</dbReference>
<dbReference type="Proteomes" id="UP000637383">
    <property type="component" value="Unassembled WGS sequence"/>
</dbReference>
<evidence type="ECO:0000313" key="4">
    <source>
        <dbReference type="Proteomes" id="UP000637383"/>
    </source>
</evidence>
<keyword evidence="1" id="KW-0408">Iron</keyword>
<dbReference type="PANTHER" id="PTHR24301:SF2">
    <property type="entry name" value="THROMBOXANE-A SYNTHASE"/>
    <property type="match status" value="1"/>
</dbReference>
<keyword evidence="1" id="KW-0503">Monooxygenase</keyword>
<dbReference type="PROSITE" id="PS00086">
    <property type="entry name" value="CYTOCHROME_P450"/>
    <property type="match status" value="1"/>
</dbReference>